<reference evidence="2" key="2">
    <citation type="submission" date="2012-02" db="EMBL/GenBank/DDBJ databases">
        <title>Complete genome sequence of Blastococcus saxobsidens strain DD2.</title>
        <authorList>
            <person name="Genoscope."/>
        </authorList>
    </citation>
    <scope>NUCLEOTIDE SEQUENCE [LARGE SCALE GENOMIC DNA]</scope>
    <source>
        <strain evidence="2">DD2</strain>
    </source>
</reference>
<dbReference type="Proteomes" id="UP000007517">
    <property type="component" value="Chromosome"/>
</dbReference>
<dbReference type="KEGG" id="bsd:BLASA_3173"/>
<keyword evidence="2" id="KW-1185">Reference proteome</keyword>
<name>H6RQ75_BLASD</name>
<accession>H6RQ75</accession>
<evidence type="ECO:0000313" key="2">
    <source>
        <dbReference type="Proteomes" id="UP000007517"/>
    </source>
</evidence>
<protein>
    <submittedName>
        <fullName evidence="1">Uncharacterized protein</fullName>
    </submittedName>
</protein>
<organism evidence="1 2">
    <name type="scientific">Blastococcus saxobsidens (strain DD2)</name>
    <dbReference type="NCBI Taxonomy" id="1146883"/>
    <lineage>
        <taxon>Bacteria</taxon>
        <taxon>Bacillati</taxon>
        <taxon>Actinomycetota</taxon>
        <taxon>Actinomycetes</taxon>
        <taxon>Geodermatophilales</taxon>
        <taxon>Geodermatophilaceae</taxon>
        <taxon>Blastococcus</taxon>
    </lineage>
</organism>
<dbReference type="STRING" id="1146883.BLASA_3173"/>
<dbReference type="AlphaFoldDB" id="H6RQ75"/>
<dbReference type="OrthoDB" id="3383065at2"/>
<sequence>MTEKLIWDVTVRAEGGPQLTGSGVLEVDAYDKLSVVVPAGGDLEVNLGPGAAGLIACLVILPDEPSADLSYDVGSQTIGLDEPQVLLGGAVDLTGNPASLTFANAGTADANLQILIGRDATP</sequence>
<dbReference type="RefSeq" id="WP_014376922.1">
    <property type="nucleotide sequence ID" value="NC_016943.1"/>
</dbReference>
<reference evidence="1 2" key="1">
    <citation type="journal article" date="2012" name="J. Bacteriol.">
        <title>Genome Sequence of Blastococcus saxobsidens DD2, a Stone-Inhabiting Bacterium.</title>
        <authorList>
            <person name="Chouaia B."/>
            <person name="Crotti E."/>
            <person name="Brusetti L."/>
            <person name="Daffonchio D."/>
            <person name="Essoussi I."/>
            <person name="Nouioui I."/>
            <person name="Sbissi I."/>
            <person name="Ghodhbane-Gtari F."/>
            <person name="Gtari M."/>
            <person name="Vacherie B."/>
            <person name="Barbe V."/>
            <person name="Medigue C."/>
            <person name="Gury J."/>
            <person name="Pujic P."/>
            <person name="Normand P."/>
        </authorList>
    </citation>
    <scope>NUCLEOTIDE SEQUENCE [LARGE SCALE GENOMIC DNA]</scope>
    <source>
        <strain evidence="1 2">DD2</strain>
    </source>
</reference>
<dbReference type="EMBL" id="FO117623">
    <property type="protein sequence ID" value="CCG04042.1"/>
    <property type="molecule type" value="Genomic_DNA"/>
</dbReference>
<proteinExistence type="predicted"/>
<evidence type="ECO:0000313" key="1">
    <source>
        <dbReference type="EMBL" id="CCG04042.1"/>
    </source>
</evidence>
<gene>
    <name evidence="1" type="ordered locus">BLASA_3173</name>
</gene>
<dbReference type="HOGENOM" id="CLU_2022267_0_0_11"/>
<dbReference type="eggNOG" id="ENOG50333IY">
    <property type="taxonomic scope" value="Bacteria"/>
</dbReference>